<dbReference type="SUPFAM" id="SSF89155">
    <property type="entry name" value="TorD-like"/>
    <property type="match status" value="1"/>
</dbReference>
<evidence type="ECO:0000313" key="3">
    <source>
        <dbReference type="EMBL" id="GAA2796531.1"/>
    </source>
</evidence>
<dbReference type="InterPro" id="IPR003765">
    <property type="entry name" value="NO3_reductase_chaperone_NarJ"/>
</dbReference>
<dbReference type="Gene3D" id="1.10.3480.10">
    <property type="entry name" value="TorD-like"/>
    <property type="match status" value="1"/>
</dbReference>
<dbReference type="NCBIfam" id="TIGR00684">
    <property type="entry name" value="narJ"/>
    <property type="match status" value="1"/>
</dbReference>
<evidence type="ECO:0008006" key="5">
    <source>
        <dbReference type="Google" id="ProtNLM"/>
    </source>
</evidence>
<dbReference type="RefSeq" id="WP_344680854.1">
    <property type="nucleotide sequence ID" value="NZ_BAAAUX010000014.1"/>
</dbReference>
<dbReference type="Proteomes" id="UP001500979">
    <property type="component" value="Unassembled WGS sequence"/>
</dbReference>
<proteinExistence type="predicted"/>
<reference evidence="3 4" key="1">
    <citation type="journal article" date="2019" name="Int. J. Syst. Evol. Microbiol.">
        <title>The Global Catalogue of Microorganisms (GCM) 10K type strain sequencing project: providing services to taxonomists for standard genome sequencing and annotation.</title>
        <authorList>
            <consortium name="The Broad Institute Genomics Platform"/>
            <consortium name="The Broad Institute Genome Sequencing Center for Infectious Disease"/>
            <person name="Wu L."/>
            <person name="Ma J."/>
        </authorList>
    </citation>
    <scope>NUCLEOTIDE SEQUENCE [LARGE SCALE GENOMIC DNA]</scope>
    <source>
        <strain evidence="3 4">JCM 9383</strain>
    </source>
</reference>
<protein>
    <recommendedName>
        <fullName evidence="5">Nitrate reductase molybdenum cofactor assembly chaperone</fullName>
    </recommendedName>
</protein>
<dbReference type="Pfam" id="PF02613">
    <property type="entry name" value="Nitrate_red_del"/>
    <property type="match status" value="1"/>
</dbReference>
<keyword evidence="4" id="KW-1185">Reference proteome</keyword>
<dbReference type="PANTHER" id="PTHR43680">
    <property type="entry name" value="NITRATE REDUCTASE MOLYBDENUM COFACTOR ASSEMBLY CHAPERONE"/>
    <property type="match status" value="1"/>
</dbReference>
<name>A0ABN3VEB5_9PSEU</name>
<keyword evidence="1" id="KW-0534">Nitrate assimilation</keyword>
<comment type="caution">
    <text evidence="3">The sequence shown here is derived from an EMBL/GenBank/DDBJ whole genome shotgun (WGS) entry which is preliminary data.</text>
</comment>
<dbReference type="EMBL" id="BAAAUX010000014">
    <property type="protein sequence ID" value="GAA2796531.1"/>
    <property type="molecule type" value="Genomic_DNA"/>
</dbReference>
<sequence>MRRLFGQRRSARSVAVVRQVSGWLLHYPDDQLWYRLDLLEQCVDELGGLDAAAHLRPAVEYLRGTTPRAAEQHYVEVFDTKPRRGLYLTWYVHGDTRVRGGALAELVGVYREHGFRLEGGELPDYLPALLEFTATGDRAATRRGEQLLERFRPALELLARKLGEIATPYEHVVRAVLATVAESGAPLPEVPPAEQVGLDPYPRAVGRGLS</sequence>
<dbReference type="InterPro" id="IPR020945">
    <property type="entry name" value="DMSO/NO3_reduct_chaperone"/>
</dbReference>
<accession>A0ABN3VEB5</accession>
<gene>
    <name evidence="3" type="ORF">GCM10010470_34580</name>
</gene>
<dbReference type="PANTHER" id="PTHR43680:SF2">
    <property type="entry name" value="NITRATE REDUCTASE MOLYBDENUM COFACTOR ASSEMBLY CHAPERONE NARJ"/>
    <property type="match status" value="1"/>
</dbReference>
<organism evidence="3 4">
    <name type="scientific">Saccharopolyspora taberi</name>
    <dbReference type="NCBI Taxonomy" id="60895"/>
    <lineage>
        <taxon>Bacteria</taxon>
        <taxon>Bacillati</taxon>
        <taxon>Actinomycetota</taxon>
        <taxon>Actinomycetes</taxon>
        <taxon>Pseudonocardiales</taxon>
        <taxon>Pseudonocardiaceae</taxon>
        <taxon>Saccharopolyspora</taxon>
    </lineage>
</organism>
<evidence type="ECO:0000256" key="2">
    <source>
        <dbReference type="SAM" id="MobiDB-lite"/>
    </source>
</evidence>
<feature type="region of interest" description="Disordered" evidence="2">
    <location>
        <begin position="188"/>
        <end position="210"/>
    </location>
</feature>
<dbReference type="InterPro" id="IPR036411">
    <property type="entry name" value="TorD-like_sf"/>
</dbReference>
<evidence type="ECO:0000313" key="4">
    <source>
        <dbReference type="Proteomes" id="UP001500979"/>
    </source>
</evidence>
<evidence type="ECO:0000256" key="1">
    <source>
        <dbReference type="ARBA" id="ARBA00023063"/>
    </source>
</evidence>